<proteinExistence type="predicted"/>
<dbReference type="InterPro" id="IPR043425">
    <property type="entry name" value="NusG-like"/>
</dbReference>
<dbReference type="Gene3D" id="3.30.70.940">
    <property type="entry name" value="NusG, N-terminal domain"/>
    <property type="match status" value="1"/>
</dbReference>
<keyword evidence="1" id="KW-0889">Transcription antitermination</keyword>
<dbReference type="InterPro" id="IPR006645">
    <property type="entry name" value="NGN-like_dom"/>
</dbReference>
<dbReference type="PANTHER" id="PTHR30265:SF4">
    <property type="entry name" value="KOW MOTIF FAMILY PROTEIN, EXPRESSED"/>
    <property type="match status" value="1"/>
</dbReference>
<dbReference type="KEGG" id="anf:AQPE_1330"/>
<protein>
    <submittedName>
        <fullName evidence="5">Transcriptional activator RfaH</fullName>
    </submittedName>
</protein>
<dbReference type="PANTHER" id="PTHR30265">
    <property type="entry name" value="RHO-INTERACTING TRANSCRIPTION TERMINATION FACTOR NUSG"/>
    <property type="match status" value="1"/>
</dbReference>
<dbReference type="GO" id="GO:0031564">
    <property type="term" value="P:transcription antitermination"/>
    <property type="evidence" value="ECO:0007669"/>
    <property type="project" value="UniProtKB-KW"/>
</dbReference>
<evidence type="ECO:0000259" key="4">
    <source>
        <dbReference type="SMART" id="SM00738"/>
    </source>
</evidence>
<accession>A0A5K7S6I5</accession>
<dbReference type="CDD" id="cd09895">
    <property type="entry name" value="NGN_SP_UpxY"/>
    <property type="match status" value="1"/>
</dbReference>
<name>A0A5K7S6I5_9BACT</name>
<organism evidence="5 6">
    <name type="scientific">Aquipluma nitroreducens</name>
    <dbReference type="NCBI Taxonomy" id="2010828"/>
    <lineage>
        <taxon>Bacteria</taxon>
        <taxon>Pseudomonadati</taxon>
        <taxon>Bacteroidota</taxon>
        <taxon>Bacteroidia</taxon>
        <taxon>Marinilabiliales</taxon>
        <taxon>Prolixibacteraceae</taxon>
        <taxon>Aquipluma</taxon>
    </lineage>
</organism>
<dbReference type="AlphaFoldDB" id="A0A5K7S6I5"/>
<dbReference type="GO" id="GO:0006354">
    <property type="term" value="P:DNA-templated transcription elongation"/>
    <property type="evidence" value="ECO:0007669"/>
    <property type="project" value="InterPro"/>
</dbReference>
<keyword evidence="6" id="KW-1185">Reference proteome</keyword>
<sequence>MMLEQSNYQWYAVYVRANSERKLFDNLKEKNIECYLPMRKVLKYWSDRKKWVEEPLFKCYIFVKVSYKEFFTVLNTPGAVCYISFGGRAQSIPENQITNIKTFLAQNEHEITVSHERIQRGVSVEVLHGSFKGIKGEVINILGQSRLLVRIDSMNCSLYANIERDEVVLLEEKQPGKVKALA</sequence>
<dbReference type="SUPFAM" id="SSF82679">
    <property type="entry name" value="N-utilization substance G protein NusG, N-terminal domain"/>
    <property type="match status" value="1"/>
</dbReference>
<keyword evidence="3" id="KW-0804">Transcription</keyword>
<dbReference type="SUPFAM" id="SSF50104">
    <property type="entry name" value="Translation proteins SH3-like domain"/>
    <property type="match status" value="1"/>
</dbReference>
<feature type="domain" description="NusG-like N-terminal" evidence="4">
    <location>
        <begin position="7"/>
        <end position="104"/>
    </location>
</feature>
<keyword evidence="2" id="KW-0805">Transcription regulation</keyword>
<dbReference type="InterPro" id="IPR008991">
    <property type="entry name" value="Translation_prot_SH3-like_sf"/>
</dbReference>
<dbReference type="RefSeq" id="WP_318350200.1">
    <property type="nucleotide sequence ID" value="NZ_AP018694.1"/>
</dbReference>
<evidence type="ECO:0000313" key="6">
    <source>
        <dbReference type="Proteomes" id="UP001193389"/>
    </source>
</evidence>
<dbReference type="SMART" id="SM00738">
    <property type="entry name" value="NGN"/>
    <property type="match status" value="1"/>
</dbReference>
<dbReference type="EMBL" id="AP018694">
    <property type="protein sequence ID" value="BBE17181.1"/>
    <property type="molecule type" value="Genomic_DNA"/>
</dbReference>
<evidence type="ECO:0000256" key="1">
    <source>
        <dbReference type="ARBA" id="ARBA00022814"/>
    </source>
</evidence>
<evidence type="ECO:0000256" key="3">
    <source>
        <dbReference type="ARBA" id="ARBA00023163"/>
    </source>
</evidence>
<dbReference type="Pfam" id="PF02357">
    <property type="entry name" value="NusG"/>
    <property type="match status" value="1"/>
</dbReference>
<gene>
    <name evidence="5" type="ORF">AQPE_1330</name>
</gene>
<dbReference type="NCBIfam" id="NF033644">
    <property type="entry name" value="antiterm_UpxY"/>
    <property type="match status" value="1"/>
</dbReference>
<evidence type="ECO:0000313" key="5">
    <source>
        <dbReference type="EMBL" id="BBE17181.1"/>
    </source>
</evidence>
<dbReference type="InterPro" id="IPR036735">
    <property type="entry name" value="NGN_dom_sf"/>
</dbReference>
<reference evidence="5" key="1">
    <citation type="journal article" date="2020" name="Int. J. Syst. Evol. Microbiol.">
        <title>Aquipluma nitroreducens gen. nov. sp. nov., a novel facultatively anaerobic bacterium isolated from a freshwater lake.</title>
        <authorList>
            <person name="Watanabe M."/>
            <person name="Kojima H."/>
            <person name="Fukui M."/>
        </authorList>
    </citation>
    <scope>NUCLEOTIDE SEQUENCE</scope>
    <source>
        <strain evidence="5">MeG22</strain>
    </source>
</reference>
<dbReference type="Proteomes" id="UP001193389">
    <property type="component" value="Chromosome"/>
</dbReference>
<evidence type="ECO:0000256" key="2">
    <source>
        <dbReference type="ARBA" id="ARBA00023015"/>
    </source>
</evidence>